<dbReference type="EC" id="2.7.7.18" evidence="10"/>
<evidence type="ECO:0000313" key="13">
    <source>
        <dbReference type="Proteomes" id="UP000030153"/>
    </source>
</evidence>
<gene>
    <name evidence="10" type="primary">nadD</name>
    <name evidence="12" type="ORF">N780_08830</name>
</gene>
<keyword evidence="13" id="KW-1185">Reference proteome</keyword>
<dbReference type="PANTHER" id="PTHR39321">
    <property type="entry name" value="NICOTINATE-NUCLEOTIDE ADENYLYLTRANSFERASE-RELATED"/>
    <property type="match status" value="1"/>
</dbReference>
<dbReference type="NCBIfam" id="NF000840">
    <property type="entry name" value="PRK00071.1-3"/>
    <property type="match status" value="1"/>
</dbReference>
<dbReference type="GO" id="GO:0004515">
    <property type="term" value="F:nicotinate-nucleotide adenylyltransferase activity"/>
    <property type="evidence" value="ECO:0007669"/>
    <property type="project" value="UniProtKB-UniRule"/>
</dbReference>
<evidence type="ECO:0000256" key="2">
    <source>
        <dbReference type="ARBA" id="ARBA00005019"/>
    </source>
</evidence>
<evidence type="ECO:0000259" key="11">
    <source>
        <dbReference type="Pfam" id="PF01467"/>
    </source>
</evidence>
<evidence type="ECO:0000313" key="12">
    <source>
        <dbReference type="EMBL" id="KGP91279.1"/>
    </source>
</evidence>
<keyword evidence="7 10" id="KW-0067">ATP-binding</keyword>
<dbReference type="EMBL" id="AVBG01000007">
    <property type="protein sequence ID" value="KGP91279.1"/>
    <property type="molecule type" value="Genomic_DNA"/>
</dbReference>
<proteinExistence type="inferred from homology"/>
<reference evidence="12 13" key="1">
    <citation type="submission" date="2013-08" db="EMBL/GenBank/DDBJ databases">
        <title>Genome of Pontibacillus chungwhensis.</title>
        <authorList>
            <person name="Wang Q."/>
            <person name="Wang G."/>
        </authorList>
    </citation>
    <scope>NUCLEOTIDE SEQUENCE [LARGE SCALE GENOMIC DNA]</scope>
    <source>
        <strain evidence="12 13">BH030062</strain>
    </source>
</reference>
<evidence type="ECO:0000256" key="9">
    <source>
        <dbReference type="ARBA" id="ARBA00048721"/>
    </source>
</evidence>
<dbReference type="HAMAP" id="MF_00244">
    <property type="entry name" value="NaMN_adenylyltr"/>
    <property type="match status" value="1"/>
</dbReference>
<dbReference type="Proteomes" id="UP000030153">
    <property type="component" value="Unassembled WGS sequence"/>
</dbReference>
<evidence type="ECO:0000256" key="6">
    <source>
        <dbReference type="ARBA" id="ARBA00022741"/>
    </source>
</evidence>
<comment type="catalytic activity">
    <reaction evidence="9 10">
        <text>nicotinate beta-D-ribonucleotide + ATP + H(+) = deamido-NAD(+) + diphosphate</text>
        <dbReference type="Rhea" id="RHEA:22860"/>
        <dbReference type="ChEBI" id="CHEBI:15378"/>
        <dbReference type="ChEBI" id="CHEBI:30616"/>
        <dbReference type="ChEBI" id="CHEBI:33019"/>
        <dbReference type="ChEBI" id="CHEBI:57502"/>
        <dbReference type="ChEBI" id="CHEBI:58437"/>
        <dbReference type="EC" id="2.7.7.18"/>
    </reaction>
</comment>
<dbReference type="Gene3D" id="3.40.50.620">
    <property type="entry name" value="HUPs"/>
    <property type="match status" value="1"/>
</dbReference>
<evidence type="ECO:0000256" key="1">
    <source>
        <dbReference type="ARBA" id="ARBA00002324"/>
    </source>
</evidence>
<organism evidence="12 13">
    <name type="scientific">Pontibacillus chungwhensis BH030062</name>
    <dbReference type="NCBI Taxonomy" id="1385513"/>
    <lineage>
        <taxon>Bacteria</taxon>
        <taxon>Bacillati</taxon>
        <taxon>Bacillota</taxon>
        <taxon>Bacilli</taxon>
        <taxon>Bacillales</taxon>
        <taxon>Bacillaceae</taxon>
        <taxon>Pontibacillus</taxon>
    </lineage>
</organism>
<feature type="domain" description="Cytidyltransferase-like" evidence="11">
    <location>
        <begin position="8"/>
        <end position="176"/>
    </location>
</feature>
<protein>
    <recommendedName>
        <fullName evidence="10">Probable nicotinate-nucleotide adenylyltransferase</fullName>
        <ecNumber evidence="10">2.7.7.18</ecNumber>
    </recommendedName>
    <alternativeName>
        <fullName evidence="10">Deamido-NAD(+) diphosphorylase</fullName>
    </alternativeName>
    <alternativeName>
        <fullName evidence="10">Deamido-NAD(+) pyrophosphorylase</fullName>
    </alternativeName>
    <alternativeName>
        <fullName evidence="10">Nicotinate mononucleotide adenylyltransferase</fullName>
        <shortName evidence="10">NaMN adenylyltransferase</shortName>
    </alternativeName>
</protein>
<comment type="similarity">
    <text evidence="10">Belongs to the NadD family.</text>
</comment>
<dbReference type="GO" id="GO:0005524">
    <property type="term" value="F:ATP binding"/>
    <property type="evidence" value="ECO:0007669"/>
    <property type="project" value="UniProtKB-KW"/>
</dbReference>
<keyword evidence="8 10" id="KW-0520">NAD</keyword>
<comment type="pathway">
    <text evidence="2 10">Cofactor biosynthesis; NAD(+) biosynthesis; deamido-NAD(+) from nicotinate D-ribonucleotide: step 1/1.</text>
</comment>
<comment type="caution">
    <text evidence="12">The sequence shown here is derived from an EMBL/GenBank/DDBJ whole genome shotgun (WGS) entry which is preliminary data.</text>
</comment>
<dbReference type="NCBIfam" id="TIGR00482">
    <property type="entry name" value="nicotinate (nicotinamide) nucleotide adenylyltransferase"/>
    <property type="match status" value="1"/>
</dbReference>
<name>A0A0A2UTN3_9BACI</name>
<dbReference type="CDD" id="cd02165">
    <property type="entry name" value="NMNAT"/>
    <property type="match status" value="1"/>
</dbReference>
<dbReference type="SUPFAM" id="SSF52374">
    <property type="entry name" value="Nucleotidylyl transferase"/>
    <property type="match status" value="1"/>
</dbReference>
<dbReference type="RefSeq" id="WP_036783734.1">
    <property type="nucleotide sequence ID" value="NZ_AVBG01000007.1"/>
</dbReference>
<evidence type="ECO:0000256" key="8">
    <source>
        <dbReference type="ARBA" id="ARBA00023027"/>
    </source>
</evidence>
<evidence type="ECO:0000256" key="4">
    <source>
        <dbReference type="ARBA" id="ARBA00022679"/>
    </source>
</evidence>
<dbReference type="AlphaFoldDB" id="A0A0A2UTN3"/>
<keyword evidence="3 10" id="KW-0662">Pyridine nucleotide biosynthesis</keyword>
<dbReference type="InterPro" id="IPR014729">
    <property type="entry name" value="Rossmann-like_a/b/a_fold"/>
</dbReference>
<accession>A0A0A2UTN3</accession>
<keyword evidence="6 10" id="KW-0547">Nucleotide-binding</keyword>
<keyword evidence="5 10" id="KW-0548">Nucleotidyltransferase</keyword>
<dbReference type="UniPathway" id="UPA00253">
    <property type="reaction ID" value="UER00332"/>
</dbReference>
<sequence length="203" mass="23577">MERKRYGVFGSAFDPITIGHLVTMEMVRDRRGLDGIILIPSSDIRADKERDLSPNEDRLSMIQLAIEDNPHFHVNDIELRAHGWETYTYNTMEKLKKEYANDELFFVMGADNLANVTKWHKGHELIENNKFIVMGREGYDMPQIIARNSFLTKHEHRFDCLSKGVNVETSSTLIRSRIEDGLSVKYLVPELALQYALEKELYK</sequence>
<dbReference type="Pfam" id="PF01467">
    <property type="entry name" value="CTP_transf_like"/>
    <property type="match status" value="1"/>
</dbReference>
<dbReference type="InterPro" id="IPR005248">
    <property type="entry name" value="NadD/NMNAT"/>
</dbReference>
<keyword evidence="4 10" id="KW-0808">Transferase</keyword>
<evidence type="ECO:0000256" key="5">
    <source>
        <dbReference type="ARBA" id="ARBA00022695"/>
    </source>
</evidence>
<comment type="function">
    <text evidence="1 10">Catalyzes the reversible adenylation of nicotinate mononucleotide (NaMN) to nicotinic acid adenine dinucleotide (NaAD).</text>
</comment>
<evidence type="ECO:0000256" key="3">
    <source>
        <dbReference type="ARBA" id="ARBA00022642"/>
    </source>
</evidence>
<dbReference type="OrthoDB" id="5295945at2"/>
<dbReference type="eggNOG" id="COG1057">
    <property type="taxonomic scope" value="Bacteria"/>
</dbReference>
<evidence type="ECO:0000256" key="7">
    <source>
        <dbReference type="ARBA" id="ARBA00022840"/>
    </source>
</evidence>
<dbReference type="InterPro" id="IPR004821">
    <property type="entry name" value="Cyt_trans-like"/>
</dbReference>
<evidence type="ECO:0000256" key="10">
    <source>
        <dbReference type="HAMAP-Rule" id="MF_00244"/>
    </source>
</evidence>
<dbReference type="STRING" id="1385513.N780_08830"/>
<dbReference type="GO" id="GO:0009435">
    <property type="term" value="P:NAD+ biosynthetic process"/>
    <property type="evidence" value="ECO:0007669"/>
    <property type="project" value="UniProtKB-UniRule"/>
</dbReference>
<dbReference type="PANTHER" id="PTHR39321:SF3">
    <property type="entry name" value="PHOSPHOPANTETHEINE ADENYLYLTRANSFERASE"/>
    <property type="match status" value="1"/>
</dbReference>